<evidence type="ECO:0000259" key="7">
    <source>
        <dbReference type="PROSITE" id="PS50110"/>
    </source>
</evidence>
<dbReference type="RefSeq" id="WP_310316534.1">
    <property type="nucleotide sequence ID" value="NZ_JAVDWU010000005.1"/>
</dbReference>
<name>A0ABU1WN02_9BURK</name>
<evidence type="ECO:0000256" key="2">
    <source>
        <dbReference type="ARBA" id="ARBA00012438"/>
    </source>
</evidence>
<organism evidence="8 9">
    <name type="scientific">Hydrogenophaga palleronii</name>
    <dbReference type="NCBI Taxonomy" id="65655"/>
    <lineage>
        <taxon>Bacteria</taxon>
        <taxon>Pseudomonadati</taxon>
        <taxon>Pseudomonadota</taxon>
        <taxon>Betaproteobacteria</taxon>
        <taxon>Burkholderiales</taxon>
        <taxon>Comamonadaceae</taxon>
        <taxon>Hydrogenophaga</taxon>
    </lineage>
</organism>
<dbReference type="Gene3D" id="3.40.50.2300">
    <property type="match status" value="1"/>
</dbReference>
<dbReference type="SMART" id="SM00388">
    <property type="entry name" value="HisKA"/>
    <property type="match status" value="1"/>
</dbReference>
<dbReference type="SUPFAM" id="SSF55874">
    <property type="entry name" value="ATPase domain of HSP90 chaperone/DNA topoisomerase II/histidine kinase"/>
    <property type="match status" value="1"/>
</dbReference>
<dbReference type="SUPFAM" id="SSF52172">
    <property type="entry name" value="CheY-like"/>
    <property type="match status" value="1"/>
</dbReference>
<accession>A0ABU1WN02</accession>
<evidence type="ECO:0000256" key="3">
    <source>
        <dbReference type="ARBA" id="ARBA00022553"/>
    </source>
</evidence>
<comment type="caution">
    <text evidence="8">The sequence shown here is derived from an EMBL/GenBank/DDBJ whole genome shotgun (WGS) entry which is preliminary data.</text>
</comment>
<dbReference type="SUPFAM" id="SSF47384">
    <property type="entry name" value="Homodimeric domain of signal transducing histidine kinase"/>
    <property type="match status" value="1"/>
</dbReference>
<dbReference type="CDD" id="cd18774">
    <property type="entry name" value="PDC2_HK_sensor"/>
    <property type="match status" value="1"/>
</dbReference>
<dbReference type="InterPro" id="IPR011006">
    <property type="entry name" value="CheY-like_superfamily"/>
</dbReference>
<feature type="domain" description="Response regulatory" evidence="7">
    <location>
        <begin position="569"/>
        <end position="680"/>
    </location>
</feature>
<gene>
    <name evidence="8" type="ORF">J2W49_002621</name>
</gene>
<keyword evidence="9" id="KW-1185">Reference proteome</keyword>
<dbReference type="EMBL" id="JAVDWU010000005">
    <property type="protein sequence ID" value="MDR7150658.1"/>
    <property type="molecule type" value="Genomic_DNA"/>
</dbReference>
<dbReference type="EC" id="2.7.13.3" evidence="2"/>
<keyword evidence="5" id="KW-0175">Coiled coil</keyword>
<dbReference type="Proteomes" id="UP001265700">
    <property type="component" value="Unassembled WGS sequence"/>
</dbReference>
<proteinExistence type="predicted"/>
<dbReference type="Gene3D" id="3.30.565.10">
    <property type="entry name" value="Histidine kinase-like ATPase, C-terminal domain"/>
    <property type="match status" value="1"/>
</dbReference>
<dbReference type="PRINTS" id="PR00344">
    <property type="entry name" value="BCTRLSENSOR"/>
</dbReference>
<dbReference type="InterPro" id="IPR036097">
    <property type="entry name" value="HisK_dim/P_sf"/>
</dbReference>
<dbReference type="SMART" id="SM00387">
    <property type="entry name" value="HATPase_c"/>
    <property type="match status" value="1"/>
</dbReference>
<dbReference type="PANTHER" id="PTHR43065">
    <property type="entry name" value="SENSOR HISTIDINE KINASE"/>
    <property type="match status" value="1"/>
</dbReference>
<dbReference type="InterPro" id="IPR001789">
    <property type="entry name" value="Sig_transdc_resp-reg_receiver"/>
</dbReference>
<dbReference type="PANTHER" id="PTHR43065:SF49">
    <property type="entry name" value="HISTIDINE KINASE"/>
    <property type="match status" value="1"/>
</dbReference>
<evidence type="ECO:0000256" key="1">
    <source>
        <dbReference type="ARBA" id="ARBA00000085"/>
    </source>
</evidence>
<evidence type="ECO:0000313" key="8">
    <source>
        <dbReference type="EMBL" id="MDR7150658.1"/>
    </source>
</evidence>
<dbReference type="InterPro" id="IPR003594">
    <property type="entry name" value="HATPase_dom"/>
</dbReference>
<reference evidence="8 9" key="1">
    <citation type="submission" date="2023-07" db="EMBL/GenBank/DDBJ databases">
        <title>Sorghum-associated microbial communities from plants grown in Nebraska, USA.</title>
        <authorList>
            <person name="Schachtman D."/>
        </authorList>
    </citation>
    <scope>NUCLEOTIDE SEQUENCE [LARGE SCALE GENOMIC DNA]</scope>
    <source>
        <strain evidence="8 9">4249</strain>
    </source>
</reference>
<dbReference type="CDD" id="cd00156">
    <property type="entry name" value="REC"/>
    <property type="match status" value="1"/>
</dbReference>
<comment type="catalytic activity">
    <reaction evidence="1">
        <text>ATP + protein L-histidine = ADP + protein N-phospho-L-histidine.</text>
        <dbReference type="EC" id="2.7.13.3"/>
    </reaction>
</comment>
<dbReference type="Pfam" id="PF02518">
    <property type="entry name" value="HATPase_c"/>
    <property type="match status" value="1"/>
</dbReference>
<protein>
    <recommendedName>
        <fullName evidence="2">histidine kinase</fullName>
        <ecNumber evidence="2">2.7.13.3</ecNumber>
    </recommendedName>
</protein>
<dbReference type="SMART" id="SM00448">
    <property type="entry name" value="REC"/>
    <property type="match status" value="1"/>
</dbReference>
<feature type="modified residue" description="4-aspartylphosphate" evidence="4">
    <location>
        <position position="619"/>
    </location>
</feature>
<keyword evidence="3 4" id="KW-0597">Phosphoprotein</keyword>
<dbReference type="Pfam" id="PF00072">
    <property type="entry name" value="Response_reg"/>
    <property type="match status" value="1"/>
</dbReference>
<evidence type="ECO:0000259" key="6">
    <source>
        <dbReference type="PROSITE" id="PS50109"/>
    </source>
</evidence>
<evidence type="ECO:0000256" key="4">
    <source>
        <dbReference type="PROSITE-ProRule" id="PRU00169"/>
    </source>
</evidence>
<dbReference type="PROSITE" id="PS50110">
    <property type="entry name" value="RESPONSE_REGULATORY"/>
    <property type="match status" value="1"/>
</dbReference>
<evidence type="ECO:0000256" key="5">
    <source>
        <dbReference type="SAM" id="Coils"/>
    </source>
</evidence>
<dbReference type="PROSITE" id="PS50109">
    <property type="entry name" value="HIS_KIN"/>
    <property type="match status" value="1"/>
</dbReference>
<dbReference type="InterPro" id="IPR036890">
    <property type="entry name" value="HATPase_C_sf"/>
</dbReference>
<dbReference type="Gene3D" id="1.10.287.130">
    <property type="match status" value="1"/>
</dbReference>
<feature type="domain" description="Histidine kinase" evidence="6">
    <location>
        <begin position="331"/>
        <end position="548"/>
    </location>
</feature>
<feature type="coiled-coil region" evidence="5">
    <location>
        <begin position="277"/>
        <end position="304"/>
    </location>
</feature>
<sequence>MVLNLELAQRAGVVRGLALSRMLESAPDVPPSTLREFDDQARRTLTGLEGWLEVRSADRLLIDTRQPAGQLPSLRSSTPGTLLAAPQTLPLQHNEELGIYHASLVQPVMRDGEPVLNLTLTVLPNEFQRIIDQQKINPQWVAAIIDSEGRVVARHPGGAAHTGRLATEDLRQRLSTSREGLMHSHSLDGIATTLYFRTTAQGWTYLTGMPRSQFEGVVPADARNLALGTLLLSTLAVLAALGVSRSIVRPIHIMKQLALDMKGGQRVLPKETGITECNEVAQVMASASQAIQNAQSEMEQKVEQAIAMTRHAEQRMSHSHRLEALGRLTGGVAHDFNNLLGVISNSGHLMLRKTDNPELTAALEATLRAVDSGSRLTQHLLRFAGRQSVRPSVIPLRAFMTDTAELIRAVMGHRIELTVQVDPLAPALFADPNELELALINLALNARDAISEHGRVELRAGPAEPEDVVGLPHEAYVVIAVTDDGCGISESIVKRVFEPFFSTKDAQQASGLGLSQVYGFCQQSGGTVRLDSTQGLGTTVSMVLPSLKAAASGIADAVAVDAPEIQGMRVLLVEDNKELRGVTTALLESLGCVVVCAASAADALRILQPPRNIDAMISDVLMPGSMNGVMLAQRVRQMLPGLPIVLISGHRGEVDDIADFPFVHKPYTPEALVAALQEALGSHPQQQAHPA</sequence>
<evidence type="ECO:0000313" key="9">
    <source>
        <dbReference type="Proteomes" id="UP001265700"/>
    </source>
</evidence>
<dbReference type="InterPro" id="IPR004358">
    <property type="entry name" value="Sig_transdc_His_kin-like_C"/>
</dbReference>
<dbReference type="InterPro" id="IPR005467">
    <property type="entry name" value="His_kinase_dom"/>
</dbReference>
<dbReference type="InterPro" id="IPR003661">
    <property type="entry name" value="HisK_dim/P_dom"/>
</dbReference>